<evidence type="ECO:0000313" key="2">
    <source>
        <dbReference type="Proteomes" id="UP000030106"/>
    </source>
</evidence>
<protein>
    <submittedName>
        <fullName evidence="1">Uncharacterized protein</fullName>
    </submittedName>
</protein>
<evidence type="ECO:0000313" key="1">
    <source>
        <dbReference type="EMBL" id="KGQ10736.1"/>
    </source>
</evidence>
<comment type="caution">
    <text evidence="1">The sequence shown here is derived from an EMBL/GenBank/DDBJ whole genome shotgun (WGS) entry which is preliminary data.</text>
</comment>
<dbReference type="AlphaFoldDB" id="A0A0A2VS66"/>
<gene>
    <name evidence="1" type="ORF">BBAD15_g3922</name>
</gene>
<reference evidence="1 2" key="1">
    <citation type="submission" date="2012-10" db="EMBL/GenBank/DDBJ databases">
        <title>Genome sequencing and analysis of entomopathogenic fungi Beauveria bassiana D1-5.</title>
        <authorList>
            <person name="Li Q."/>
            <person name="Wang L."/>
            <person name="Zhang Z."/>
            <person name="Wang Q."/>
            <person name="Ren J."/>
            <person name="Wang M."/>
            <person name="Xu W."/>
            <person name="Wang J."/>
            <person name="Lu Y."/>
            <person name="Du Q."/>
            <person name="Sun Z."/>
        </authorList>
    </citation>
    <scope>NUCLEOTIDE SEQUENCE [LARGE SCALE GENOMIC DNA]</scope>
    <source>
        <strain evidence="1 2">D1-5</strain>
    </source>
</reference>
<organism evidence="1 2">
    <name type="scientific">Beauveria bassiana D1-5</name>
    <dbReference type="NCBI Taxonomy" id="1245745"/>
    <lineage>
        <taxon>Eukaryota</taxon>
        <taxon>Fungi</taxon>
        <taxon>Dikarya</taxon>
        <taxon>Ascomycota</taxon>
        <taxon>Pezizomycotina</taxon>
        <taxon>Sordariomycetes</taxon>
        <taxon>Hypocreomycetidae</taxon>
        <taxon>Hypocreales</taxon>
        <taxon>Cordycipitaceae</taxon>
        <taxon>Beauveria</taxon>
    </lineage>
</organism>
<proteinExistence type="predicted"/>
<accession>A0A0A2VS66</accession>
<dbReference type="HOGENOM" id="CLU_1927211_0_0_1"/>
<dbReference type="Proteomes" id="UP000030106">
    <property type="component" value="Unassembled WGS sequence"/>
</dbReference>
<sequence>MDFTFKPTMPTTTSSHMDNHLHLTLGGLISPRLDHCICGSTPAGRHACLQPACCAASKLFPVGCRRLAVSCPAYLVICPPRPPPQPDMGLFPSVMFTDNGPSTRHPISRLSCWARKYLLIVMGSSLNWPML</sequence>
<dbReference type="EMBL" id="ANFO01000283">
    <property type="protein sequence ID" value="KGQ10736.1"/>
    <property type="molecule type" value="Genomic_DNA"/>
</dbReference>
<name>A0A0A2VS66_BEABA</name>